<keyword evidence="2" id="KW-1185">Reference proteome</keyword>
<feature type="transmembrane region" description="Helical" evidence="1">
    <location>
        <begin position="65"/>
        <end position="84"/>
    </location>
</feature>
<accession>A0A0K0F5R4</accession>
<evidence type="ECO:0000313" key="2">
    <source>
        <dbReference type="Proteomes" id="UP000035680"/>
    </source>
</evidence>
<protein>
    <submittedName>
        <fullName evidence="3">Ovule protein</fullName>
    </submittedName>
</protein>
<dbReference type="Proteomes" id="UP000035680">
    <property type="component" value="Unassembled WGS sequence"/>
</dbReference>
<keyword evidence="1" id="KW-0472">Membrane</keyword>
<evidence type="ECO:0000256" key="1">
    <source>
        <dbReference type="SAM" id="Phobius"/>
    </source>
</evidence>
<evidence type="ECO:0000313" key="3">
    <source>
        <dbReference type="WBParaSite" id="SVE_0415600.1"/>
    </source>
</evidence>
<keyword evidence="1" id="KW-0812">Transmembrane</keyword>
<name>A0A0K0F5R4_STRVS</name>
<reference evidence="2" key="1">
    <citation type="submission" date="2014-07" db="EMBL/GenBank/DDBJ databases">
        <authorList>
            <person name="Martin A.A"/>
            <person name="De Silva N."/>
        </authorList>
    </citation>
    <scope>NUCLEOTIDE SEQUENCE</scope>
</reference>
<dbReference type="AlphaFoldDB" id="A0A0K0F5R4"/>
<organism evidence="2 3">
    <name type="scientific">Strongyloides venezuelensis</name>
    <name type="common">Threadworm</name>
    <dbReference type="NCBI Taxonomy" id="75913"/>
    <lineage>
        <taxon>Eukaryota</taxon>
        <taxon>Metazoa</taxon>
        <taxon>Ecdysozoa</taxon>
        <taxon>Nematoda</taxon>
        <taxon>Chromadorea</taxon>
        <taxon>Rhabditida</taxon>
        <taxon>Tylenchina</taxon>
        <taxon>Panagrolaimomorpha</taxon>
        <taxon>Strongyloidoidea</taxon>
        <taxon>Strongyloididae</taxon>
        <taxon>Strongyloides</taxon>
    </lineage>
</organism>
<reference evidence="3" key="2">
    <citation type="submission" date="2015-08" db="UniProtKB">
        <authorList>
            <consortium name="WormBaseParasite"/>
        </authorList>
    </citation>
    <scope>IDENTIFICATION</scope>
</reference>
<dbReference type="WBParaSite" id="SVE_0415600.1">
    <property type="protein sequence ID" value="SVE_0415600.1"/>
    <property type="gene ID" value="SVE_0415600"/>
</dbReference>
<keyword evidence="1" id="KW-1133">Transmembrane helix</keyword>
<sequence length="90" mass="10398">MSDRSQENSTACNHNSIEFLLETTETAGDFRSNTKAVLKKFKTTRGLYSFECYETITMIEALKSVLLIEIIFLMLYLKIQIIIIRSCVHE</sequence>
<proteinExistence type="predicted"/>